<keyword evidence="2" id="KW-0238">DNA-binding</keyword>
<evidence type="ECO:0000259" key="1">
    <source>
        <dbReference type="Pfam" id="PF13443"/>
    </source>
</evidence>
<accession>A0A1I6VQ14</accession>
<dbReference type="GO" id="GO:0003677">
    <property type="term" value="F:DNA binding"/>
    <property type="evidence" value="ECO:0007669"/>
    <property type="project" value="UniProtKB-KW"/>
</dbReference>
<feature type="domain" description="HTH cro/C1-type" evidence="1">
    <location>
        <begin position="97"/>
        <end position="141"/>
    </location>
</feature>
<sequence>MSHYTALGRYLVRNKINQKFIVDNTGFSAEKVSNYYTEESTLVYADEFYRIIKCTPLDFDKSCEEIFKGDVITTFENKWRSKLGTFLFEYIRPQNYLSETTGIDSVRLNKLLKETNKRPYAVELYLIAKVLKIKPSDLFKYFYGDGDKPIAGV</sequence>
<dbReference type="Proteomes" id="UP000198785">
    <property type="component" value="Unassembled WGS sequence"/>
</dbReference>
<gene>
    <name evidence="2" type="ORF">SAMN05660206_11624</name>
</gene>
<proteinExistence type="predicted"/>
<reference evidence="2 3" key="1">
    <citation type="submission" date="2016-10" db="EMBL/GenBank/DDBJ databases">
        <authorList>
            <person name="de Groot N.N."/>
        </authorList>
    </citation>
    <scope>NUCLEOTIDE SEQUENCE [LARGE SCALE GENOMIC DNA]</scope>
    <source>
        <strain evidence="2 3">DSM 22789</strain>
    </source>
</reference>
<name>A0A1I6VQ14_9SPHI</name>
<dbReference type="Pfam" id="PF13443">
    <property type="entry name" value="HTH_26"/>
    <property type="match status" value="1"/>
</dbReference>
<protein>
    <submittedName>
        <fullName evidence="2">Cro/C1-type HTH DNA-binding domain-containing protein</fullName>
    </submittedName>
</protein>
<organism evidence="2 3">
    <name type="scientific">Sphingobacterium wenxiniae</name>
    <dbReference type="NCBI Taxonomy" id="683125"/>
    <lineage>
        <taxon>Bacteria</taxon>
        <taxon>Pseudomonadati</taxon>
        <taxon>Bacteroidota</taxon>
        <taxon>Sphingobacteriia</taxon>
        <taxon>Sphingobacteriales</taxon>
        <taxon>Sphingobacteriaceae</taxon>
        <taxon>Sphingobacterium</taxon>
    </lineage>
</organism>
<dbReference type="InterPro" id="IPR001387">
    <property type="entry name" value="Cro/C1-type_HTH"/>
</dbReference>
<evidence type="ECO:0000313" key="2">
    <source>
        <dbReference type="EMBL" id="SFT15823.1"/>
    </source>
</evidence>
<keyword evidence="3" id="KW-1185">Reference proteome</keyword>
<dbReference type="EMBL" id="FOZZ01000016">
    <property type="protein sequence ID" value="SFT15823.1"/>
    <property type="molecule type" value="Genomic_DNA"/>
</dbReference>
<dbReference type="OrthoDB" id="712802at2"/>
<dbReference type="STRING" id="683125.SAMN05660206_11624"/>
<dbReference type="RefSeq" id="WP_093367491.1">
    <property type="nucleotide sequence ID" value="NZ_FOZZ01000016.1"/>
</dbReference>
<evidence type="ECO:0000313" key="3">
    <source>
        <dbReference type="Proteomes" id="UP000198785"/>
    </source>
</evidence>
<dbReference type="AlphaFoldDB" id="A0A1I6VQ14"/>